<dbReference type="EMBL" id="HBIM01008273">
    <property type="protein sequence ID" value="CAE0409354.1"/>
    <property type="molecule type" value="Transcribed_RNA"/>
</dbReference>
<sequence length="625" mass="71327">MERILLTRKLLFLLICCLPWIAIAAANDHDHDDDEPDEPSFGPQCGVYYAPSTIPGAGYGIFAGKDFREGEWVLPGDLVVPIVEMAWNNGHARDYHHLWEEYQWSSRSFDGMDREGESASGASFGVGALPNCFHPFINLEETYTIMDWAGVHRSKDPGAGAFTPYHDRKTYAYDDIPAGMELFVDYGASYFPSRENLYGPIPGLKDYSFGDALLNNLEHMLDIVMEEFENGDGECSEDGVCVSDLDARRFAVESDFLATCHEVGVIWGSRPLLTLPENATHVDYLMEHGTRYMHYNRSVRSIEWLVENGLCSDNIKPGNSTLKQAGRGAFATRRIPKGGLVAPAPLIHIPNRSIYNMYESMVDDRWHEHTLIRNESSIVGHQLLLNYCFGHRESTLLLCPYGIGVGLINHDKEKVNAKITWSKKGTRHPEWLEQSIDEWGSTDHAGLAFDLIALRDIEENEEIFIDYGDEWEAAWQDHVRNWKPPAGSDEYQPSLILNEMDDAVIRTIAEGSYNPETDKHLYCREIFREFAGAENESDFDFQACRALDRYLGPDGEYRYTVEVYAEVQGPHESHEEDNFIIFDFPRDGFNFRDALYSLDHSQKWSFRHDMRIPDEIMPDAWKNVP</sequence>
<proteinExistence type="predicted"/>
<dbReference type="InterPro" id="IPR001214">
    <property type="entry name" value="SET_dom"/>
</dbReference>
<organism evidence="3">
    <name type="scientific">Amphora coffeiformis</name>
    <dbReference type="NCBI Taxonomy" id="265554"/>
    <lineage>
        <taxon>Eukaryota</taxon>
        <taxon>Sar</taxon>
        <taxon>Stramenopiles</taxon>
        <taxon>Ochrophyta</taxon>
        <taxon>Bacillariophyta</taxon>
        <taxon>Bacillariophyceae</taxon>
        <taxon>Bacillariophycidae</taxon>
        <taxon>Thalassiophysales</taxon>
        <taxon>Catenulaceae</taxon>
        <taxon>Amphora</taxon>
    </lineage>
</organism>
<protein>
    <recommendedName>
        <fullName evidence="2">SET domain-containing protein</fullName>
    </recommendedName>
</protein>
<evidence type="ECO:0000313" key="3">
    <source>
        <dbReference type="EMBL" id="CAE0409354.1"/>
    </source>
</evidence>
<dbReference type="Pfam" id="PF00856">
    <property type="entry name" value="SET"/>
    <property type="match status" value="1"/>
</dbReference>
<dbReference type="PROSITE" id="PS50280">
    <property type="entry name" value="SET"/>
    <property type="match status" value="1"/>
</dbReference>
<dbReference type="Gene3D" id="2.170.270.10">
    <property type="entry name" value="SET domain"/>
    <property type="match status" value="2"/>
</dbReference>
<feature type="signal peptide" evidence="1">
    <location>
        <begin position="1"/>
        <end position="26"/>
    </location>
</feature>
<feature type="chain" id="PRO_5030861722" description="SET domain-containing protein" evidence="1">
    <location>
        <begin position="27"/>
        <end position="625"/>
    </location>
</feature>
<evidence type="ECO:0000259" key="2">
    <source>
        <dbReference type="PROSITE" id="PS50280"/>
    </source>
</evidence>
<evidence type="ECO:0000256" key="1">
    <source>
        <dbReference type="SAM" id="SignalP"/>
    </source>
</evidence>
<feature type="domain" description="SET" evidence="2">
    <location>
        <begin position="308"/>
        <end position="468"/>
    </location>
</feature>
<reference evidence="3" key="1">
    <citation type="submission" date="2021-01" db="EMBL/GenBank/DDBJ databases">
        <authorList>
            <person name="Corre E."/>
            <person name="Pelletier E."/>
            <person name="Niang G."/>
            <person name="Scheremetjew M."/>
            <person name="Finn R."/>
            <person name="Kale V."/>
            <person name="Holt S."/>
            <person name="Cochrane G."/>
            <person name="Meng A."/>
            <person name="Brown T."/>
            <person name="Cohen L."/>
        </authorList>
    </citation>
    <scope>NUCLEOTIDE SEQUENCE</scope>
    <source>
        <strain evidence="3">CCMP127</strain>
    </source>
</reference>
<accession>A0A7S3P5W6</accession>
<gene>
    <name evidence="3" type="ORF">ACOF00016_LOCUS7021</name>
</gene>
<dbReference type="AlphaFoldDB" id="A0A7S3P5W6"/>
<name>A0A7S3P5W6_9STRA</name>
<dbReference type="SUPFAM" id="SSF82199">
    <property type="entry name" value="SET domain"/>
    <property type="match status" value="2"/>
</dbReference>
<dbReference type="InterPro" id="IPR046341">
    <property type="entry name" value="SET_dom_sf"/>
</dbReference>
<keyword evidence="1" id="KW-0732">Signal</keyword>